<dbReference type="InterPro" id="IPR013216">
    <property type="entry name" value="Methyltransf_11"/>
</dbReference>
<evidence type="ECO:0000259" key="1">
    <source>
        <dbReference type="Pfam" id="PF08241"/>
    </source>
</evidence>
<evidence type="ECO:0000313" key="2">
    <source>
        <dbReference type="EMBL" id="KAK7075038.1"/>
    </source>
</evidence>
<evidence type="ECO:0000313" key="3">
    <source>
        <dbReference type="Proteomes" id="UP001381693"/>
    </source>
</evidence>
<dbReference type="AlphaFoldDB" id="A0AAN9A4U8"/>
<keyword evidence="3" id="KW-1185">Reference proteome</keyword>
<name>A0AAN9A4U8_HALRR</name>
<feature type="domain" description="Methyltransferase type 11" evidence="1">
    <location>
        <begin position="102"/>
        <end position="223"/>
    </location>
</feature>
<dbReference type="PANTHER" id="PTHR45445">
    <property type="match status" value="1"/>
</dbReference>
<dbReference type="SUPFAM" id="SSF53335">
    <property type="entry name" value="S-adenosyl-L-methionine-dependent methyltransferases"/>
    <property type="match status" value="1"/>
</dbReference>
<dbReference type="InterPro" id="IPR029063">
    <property type="entry name" value="SAM-dependent_MTases_sf"/>
</dbReference>
<dbReference type="PANTHER" id="PTHR45445:SF2">
    <property type="entry name" value="METHYLTRANSFERASE TYPE 11 DOMAIN-CONTAINING PROTEIN"/>
    <property type="match status" value="1"/>
</dbReference>
<comment type="caution">
    <text evidence="2">The sequence shown here is derived from an EMBL/GenBank/DDBJ whole genome shotgun (WGS) entry which is preliminary data.</text>
</comment>
<dbReference type="GO" id="GO:0008757">
    <property type="term" value="F:S-adenosylmethionine-dependent methyltransferase activity"/>
    <property type="evidence" value="ECO:0007669"/>
    <property type="project" value="InterPro"/>
</dbReference>
<dbReference type="EMBL" id="JAXCGZ010011382">
    <property type="protein sequence ID" value="KAK7075038.1"/>
    <property type="molecule type" value="Genomic_DNA"/>
</dbReference>
<accession>A0AAN9A4U8</accession>
<proteinExistence type="predicted"/>
<sequence>MRMPFSSVIAYSAISLAIFNSGLAALAFYKWLKTKEKLRKYTEKYNNSKEVQRYLMHHFGQVKDLPHLAAIIPLELANYHSLLALFTSDTCDEYDVPKVRVLDVGCGPGGTSFQLSRFFREVIGTDTSMDMLMAGQMLKQFNEFTASFSNEGGKHISMIKVRVPEGADRERVTFLDEDVCALSYKCGFFDCVLVSNALTDLSDPKQFLESIGEYVKTGGLLIISDVFNWENGPEEDLNGEGDNLSVSEIRKILSSAWIFKKEHDIPYYFPRCARLAEVGNSNITVWMRAPENCDD</sequence>
<dbReference type="Pfam" id="PF08241">
    <property type="entry name" value="Methyltransf_11"/>
    <property type="match status" value="1"/>
</dbReference>
<dbReference type="Proteomes" id="UP001381693">
    <property type="component" value="Unassembled WGS sequence"/>
</dbReference>
<organism evidence="2 3">
    <name type="scientific">Halocaridina rubra</name>
    <name type="common">Hawaiian red shrimp</name>
    <dbReference type="NCBI Taxonomy" id="373956"/>
    <lineage>
        <taxon>Eukaryota</taxon>
        <taxon>Metazoa</taxon>
        <taxon>Ecdysozoa</taxon>
        <taxon>Arthropoda</taxon>
        <taxon>Crustacea</taxon>
        <taxon>Multicrustacea</taxon>
        <taxon>Malacostraca</taxon>
        <taxon>Eumalacostraca</taxon>
        <taxon>Eucarida</taxon>
        <taxon>Decapoda</taxon>
        <taxon>Pleocyemata</taxon>
        <taxon>Caridea</taxon>
        <taxon>Atyoidea</taxon>
        <taxon>Atyidae</taxon>
        <taxon>Halocaridina</taxon>
    </lineage>
</organism>
<dbReference type="CDD" id="cd02440">
    <property type="entry name" value="AdoMet_MTases"/>
    <property type="match status" value="1"/>
</dbReference>
<gene>
    <name evidence="2" type="ORF">SK128_009915</name>
</gene>
<reference evidence="2 3" key="1">
    <citation type="submission" date="2023-11" db="EMBL/GenBank/DDBJ databases">
        <title>Halocaridina rubra genome assembly.</title>
        <authorList>
            <person name="Smith C."/>
        </authorList>
    </citation>
    <scope>NUCLEOTIDE SEQUENCE [LARGE SCALE GENOMIC DNA]</scope>
    <source>
        <strain evidence="2">EP-1</strain>
        <tissue evidence="2">Whole</tissue>
    </source>
</reference>
<dbReference type="Gene3D" id="3.40.50.150">
    <property type="entry name" value="Vaccinia Virus protein VP39"/>
    <property type="match status" value="1"/>
</dbReference>
<protein>
    <recommendedName>
        <fullName evidence="1">Methyltransferase type 11 domain-containing protein</fullName>
    </recommendedName>
</protein>